<evidence type="ECO:0000256" key="1">
    <source>
        <dbReference type="SAM" id="Phobius"/>
    </source>
</evidence>
<dbReference type="AlphaFoldDB" id="A0A847R9P6"/>
<proteinExistence type="predicted"/>
<feature type="transmembrane region" description="Helical" evidence="1">
    <location>
        <begin position="63"/>
        <end position="81"/>
    </location>
</feature>
<dbReference type="EMBL" id="JABAIA010000001">
    <property type="protein sequence ID" value="NLR63809.1"/>
    <property type="molecule type" value="Genomic_DNA"/>
</dbReference>
<keyword evidence="3" id="KW-1185">Reference proteome</keyword>
<gene>
    <name evidence="2" type="ORF">HGH92_05795</name>
</gene>
<name>A0A847R9P6_9BACT</name>
<comment type="caution">
    <text evidence="2">The sequence shown here is derived from an EMBL/GenBank/DDBJ whole genome shotgun (WGS) entry which is preliminary data.</text>
</comment>
<evidence type="ECO:0000313" key="2">
    <source>
        <dbReference type="EMBL" id="NLR63809.1"/>
    </source>
</evidence>
<feature type="transmembrane region" description="Helical" evidence="1">
    <location>
        <begin position="87"/>
        <end position="104"/>
    </location>
</feature>
<dbReference type="RefSeq" id="WP_168869794.1">
    <property type="nucleotide sequence ID" value="NZ_JABAIA010000001.1"/>
</dbReference>
<evidence type="ECO:0000313" key="3">
    <source>
        <dbReference type="Proteomes" id="UP000570474"/>
    </source>
</evidence>
<sequence>MPVIDAEKYKDVPGYQQIYTGKAIRQLLNYGSQLHIRPTADKSLYTFMVRPDGSPFLIYKPSAYLALIPIATFVVLVSVSWLEPKPIYAGLSFATLFLASWGIARFAGMSSRKRPIVIVDQQGITMDKAFYSWNNIINTFIVERSRSYQRRQADFYLIIALTNRQTAFCRINRPAATRDEVSELATTITYFRNNY</sequence>
<reference evidence="2 3" key="1">
    <citation type="submission" date="2020-04" db="EMBL/GenBank/DDBJ databases">
        <authorList>
            <person name="Yin C."/>
        </authorList>
    </citation>
    <scope>NUCLEOTIDE SEQUENCE [LARGE SCALE GENOMIC DNA]</scope>
    <source>
        <strain evidence="2 3">Ae27</strain>
    </source>
</reference>
<accession>A0A847R9P6</accession>
<keyword evidence="1" id="KW-0812">Transmembrane</keyword>
<keyword evidence="1" id="KW-1133">Transmembrane helix</keyword>
<organism evidence="2 3">
    <name type="scientific">Chitinophaga varians</name>
    <dbReference type="NCBI Taxonomy" id="2202339"/>
    <lineage>
        <taxon>Bacteria</taxon>
        <taxon>Pseudomonadati</taxon>
        <taxon>Bacteroidota</taxon>
        <taxon>Chitinophagia</taxon>
        <taxon>Chitinophagales</taxon>
        <taxon>Chitinophagaceae</taxon>
        <taxon>Chitinophaga</taxon>
    </lineage>
</organism>
<protein>
    <submittedName>
        <fullName evidence="2">Uncharacterized protein</fullName>
    </submittedName>
</protein>
<dbReference type="Proteomes" id="UP000570474">
    <property type="component" value="Unassembled WGS sequence"/>
</dbReference>
<keyword evidence="1" id="KW-0472">Membrane</keyword>